<dbReference type="OrthoDB" id="10360749at2759"/>
<evidence type="ECO:0000256" key="1">
    <source>
        <dbReference type="SAM" id="Phobius"/>
    </source>
</evidence>
<reference evidence="2" key="1">
    <citation type="journal article" date="2021" name="Nat. Commun.">
        <title>Genetic determinants of endophytism in the Arabidopsis root mycobiome.</title>
        <authorList>
            <person name="Mesny F."/>
            <person name="Miyauchi S."/>
            <person name="Thiergart T."/>
            <person name="Pickel B."/>
            <person name="Atanasova L."/>
            <person name="Karlsson M."/>
            <person name="Huettel B."/>
            <person name="Barry K.W."/>
            <person name="Haridas S."/>
            <person name="Chen C."/>
            <person name="Bauer D."/>
            <person name="Andreopoulos W."/>
            <person name="Pangilinan J."/>
            <person name="LaButti K."/>
            <person name="Riley R."/>
            <person name="Lipzen A."/>
            <person name="Clum A."/>
            <person name="Drula E."/>
            <person name="Henrissat B."/>
            <person name="Kohler A."/>
            <person name="Grigoriev I.V."/>
            <person name="Martin F.M."/>
            <person name="Hacquard S."/>
        </authorList>
    </citation>
    <scope>NUCLEOTIDE SEQUENCE</scope>
    <source>
        <strain evidence="2">MPI-CAGE-AT-0016</strain>
    </source>
</reference>
<comment type="caution">
    <text evidence="2">The sequence shown here is derived from an EMBL/GenBank/DDBJ whole genome shotgun (WGS) entry which is preliminary data.</text>
</comment>
<dbReference type="AlphaFoldDB" id="A0A8K0TN53"/>
<evidence type="ECO:0000313" key="3">
    <source>
        <dbReference type="Proteomes" id="UP000813385"/>
    </source>
</evidence>
<protein>
    <submittedName>
        <fullName evidence="2">Uncharacterized protein</fullName>
    </submittedName>
</protein>
<keyword evidence="1" id="KW-0472">Membrane</keyword>
<feature type="transmembrane region" description="Helical" evidence="1">
    <location>
        <begin position="185"/>
        <end position="207"/>
    </location>
</feature>
<evidence type="ECO:0000313" key="2">
    <source>
        <dbReference type="EMBL" id="KAH7363413.1"/>
    </source>
</evidence>
<gene>
    <name evidence="2" type="ORF">B0T11DRAFT_93582</name>
</gene>
<feature type="transmembrane region" description="Helical" evidence="1">
    <location>
        <begin position="124"/>
        <end position="147"/>
    </location>
</feature>
<keyword evidence="1" id="KW-1133">Transmembrane helix</keyword>
<feature type="transmembrane region" description="Helical" evidence="1">
    <location>
        <begin position="44"/>
        <end position="63"/>
    </location>
</feature>
<feature type="transmembrane region" description="Helical" evidence="1">
    <location>
        <begin position="93"/>
        <end position="112"/>
    </location>
</feature>
<sequence length="315" mass="35514">MPPKTPPKKTDEVSPYASTFKNSRLPTHSRDVPEYVAFWSTRRLNLFMILAVDVIILAQHYAFRRLLAVRYITLQQSKFRGALEAVAVMGPPHFMDVCISIIKTLVAILINFAPEAVRSRIPGIFYLVVCRLINAADGAYLLMLQLYQVKLAEDYHDYPWFTGKSAPKQPARVPLIPSFAVVGSYMASGLILARALLFCVGQVCAFFSRSVPAGRKTEMLISTECAVKVLFFLNSLLSATPFLSSGWRMLASTVITLLMTLYHQWSHKCKLSESRILFLIFNIETCLSRFPTVDTMTWYAKGLRKAADTLPKQPF</sequence>
<keyword evidence="1" id="KW-0812">Transmembrane</keyword>
<proteinExistence type="predicted"/>
<keyword evidence="3" id="KW-1185">Reference proteome</keyword>
<name>A0A8K0TN53_9PEZI</name>
<dbReference type="EMBL" id="JAGPXD010000003">
    <property type="protein sequence ID" value="KAH7363413.1"/>
    <property type="molecule type" value="Genomic_DNA"/>
</dbReference>
<accession>A0A8K0TN53</accession>
<organism evidence="2 3">
    <name type="scientific">Plectosphaerella cucumerina</name>
    <dbReference type="NCBI Taxonomy" id="40658"/>
    <lineage>
        <taxon>Eukaryota</taxon>
        <taxon>Fungi</taxon>
        <taxon>Dikarya</taxon>
        <taxon>Ascomycota</taxon>
        <taxon>Pezizomycotina</taxon>
        <taxon>Sordariomycetes</taxon>
        <taxon>Hypocreomycetidae</taxon>
        <taxon>Glomerellales</taxon>
        <taxon>Plectosphaerellaceae</taxon>
        <taxon>Plectosphaerella</taxon>
    </lineage>
</organism>
<dbReference type="Proteomes" id="UP000813385">
    <property type="component" value="Unassembled WGS sequence"/>
</dbReference>